<reference evidence="2 3" key="1">
    <citation type="submission" date="2020-08" db="EMBL/GenBank/DDBJ databases">
        <title>Sequencing the genomes of 1000 actinobacteria strains.</title>
        <authorList>
            <person name="Klenk H.-P."/>
        </authorList>
    </citation>
    <scope>NUCLEOTIDE SEQUENCE [LARGE SCALE GENOMIC DNA]</scope>
    <source>
        <strain evidence="2 3">DSM 22826</strain>
    </source>
</reference>
<evidence type="ECO:0008006" key="4">
    <source>
        <dbReference type="Google" id="ProtNLM"/>
    </source>
</evidence>
<feature type="compositionally biased region" description="Low complexity" evidence="1">
    <location>
        <begin position="504"/>
        <end position="521"/>
    </location>
</feature>
<dbReference type="RefSeq" id="WP_183513217.1">
    <property type="nucleotide sequence ID" value="NZ_BAABGK010000100.1"/>
</dbReference>
<dbReference type="InterPro" id="IPR027417">
    <property type="entry name" value="P-loop_NTPase"/>
</dbReference>
<evidence type="ECO:0000313" key="3">
    <source>
        <dbReference type="Proteomes" id="UP000523000"/>
    </source>
</evidence>
<proteinExistence type="predicted"/>
<protein>
    <recommendedName>
        <fullName evidence="4">ATP-binding protein</fullName>
    </recommendedName>
</protein>
<dbReference type="SUPFAM" id="SSF52540">
    <property type="entry name" value="P-loop containing nucleoside triphosphate hydrolases"/>
    <property type="match status" value="1"/>
</dbReference>
<dbReference type="Proteomes" id="UP000523000">
    <property type="component" value="Unassembled WGS sequence"/>
</dbReference>
<feature type="region of interest" description="Disordered" evidence="1">
    <location>
        <begin position="480"/>
        <end position="593"/>
    </location>
</feature>
<feature type="compositionally biased region" description="Polar residues" evidence="1">
    <location>
        <begin position="534"/>
        <end position="557"/>
    </location>
</feature>
<dbReference type="Gene3D" id="3.40.50.300">
    <property type="entry name" value="P-loop containing nucleotide triphosphate hydrolases"/>
    <property type="match status" value="1"/>
</dbReference>
<evidence type="ECO:0000256" key="1">
    <source>
        <dbReference type="SAM" id="MobiDB-lite"/>
    </source>
</evidence>
<evidence type="ECO:0000313" key="2">
    <source>
        <dbReference type="EMBL" id="MBB2997557.1"/>
    </source>
</evidence>
<name>A0A839QNR0_9MICC</name>
<dbReference type="AlphaFoldDB" id="A0A839QNR0"/>
<gene>
    <name evidence="2" type="ORF">E9229_003829</name>
</gene>
<comment type="caution">
    <text evidence="2">The sequence shown here is derived from an EMBL/GenBank/DDBJ whole genome shotgun (WGS) entry which is preliminary data.</text>
</comment>
<accession>A0A839QNR0</accession>
<organism evidence="2 3">
    <name type="scientific">Paeniglutamicibacter cryotolerans</name>
    <dbReference type="NCBI Taxonomy" id="670079"/>
    <lineage>
        <taxon>Bacteria</taxon>
        <taxon>Bacillati</taxon>
        <taxon>Actinomycetota</taxon>
        <taxon>Actinomycetes</taxon>
        <taxon>Micrococcales</taxon>
        <taxon>Micrococcaceae</taxon>
        <taxon>Paeniglutamicibacter</taxon>
    </lineage>
</organism>
<feature type="region of interest" description="Disordered" evidence="1">
    <location>
        <begin position="422"/>
        <end position="444"/>
    </location>
</feature>
<sequence>MKHQRTARGFTGFGGGRWGKVPQPPQWYSTSAQLPGIYPFAAGTSRPNIGTPLGRDMHVGTAVCGDPKIWYDSGLISSPSMMLFGLNGNGKSSLSQRFMYSMAARGIAPAVFDPIKNEHGDAVAAMGGNVIRIGPDSTDRINLLDLGALGDAAAKVGGLLGQEMHRQAVGKAVDAVSLVVQISRGTPLSDSEDAALGELIRSVITRTSHPWMGDLLTAFMDPPPEVLSATVCHDQVQFTSEYRQLHLSLRAVMSGQMGSLVGGRASVRVEVGNPGGFCFDTSSIPESNTKLLSAAMLATWSIGFSSIDAHYELSRHDPSIQWGGYFAMQDEFWYPMRACEGIIDRVDRIGRTNRGKGVAELKITHSPKDFLSLPNAKDRATAKGFTERSGVLGIMALSREDLQDLSQVQPLNEREIDTVAGFNAPPSWKQERAADGRPVPPPGAGKFLLKIPGRVGIAVQMTLTETERAQHITDARSITETHTRAEHHSGADHQAQTAHESGADHGAAAGPHTGAPHTGAPVPSTPVVREPPATAQSHGTTQSQAFNQSLGSAQSPELTRESGLPHMPGLSQEPGSAQEPGFTVGPRPHENEE</sequence>
<feature type="compositionally biased region" description="Basic and acidic residues" evidence="1">
    <location>
        <begin position="480"/>
        <end position="491"/>
    </location>
</feature>
<dbReference type="EMBL" id="JACHVS010000005">
    <property type="protein sequence ID" value="MBB2997557.1"/>
    <property type="molecule type" value="Genomic_DNA"/>
</dbReference>
<keyword evidence="3" id="KW-1185">Reference proteome</keyword>